<evidence type="ECO:0000313" key="1">
    <source>
        <dbReference type="EMBL" id="KFJ08409.1"/>
    </source>
</evidence>
<sequence length="214" mass="21931">MKEKKGVMSLFSLIVSVLLTLSIMPLGAASAAEFPGGSAGCVASVEISTELRNRTDKIAGIGSFFYFDGETLKLSLSEQQLKEGYDFSDADYAFLTNDVLNVANGVSPHSNVHGRGARAKKCGGVYLTYMDLTVGFAAALTAASSVSPAALAATLTAMASAFGPISGVVAGGITIIGAAWFADLAVKIVGAVAQRKGICITATWGIPPLNSAIM</sequence>
<protein>
    <submittedName>
        <fullName evidence="1">Uncharacterized protein</fullName>
    </submittedName>
</protein>
<name>A0A087EKV8_9BIFI</name>
<organism evidence="1 2">
    <name type="scientific">Bifidobacterium tsurumiense</name>
    <dbReference type="NCBI Taxonomy" id="356829"/>
    <lineage>
        <taxon>Bacteria</taxon>
        <taxon>Bacillati</taxon>
        <taxon>Actinomycetota</taxon>
        <taxon>Actinomycetes</taxon>
        <taxon>Bifidobacteriales</taxon>
        <taxon>Bifidobacteriaceae</taxon>
        <taxon>Bifidobacterium</taxon>
    </lineage>
</organism>
<dbReference type="eggNOG" id="ENOG502ZPUU">
    <property type="taxonomic scope" value="Bacteria"/>
</dbReference>
<keyword evidence="2" id="KW-1185">Reference proteome</keyword>
<dbReference type="Proteomes" id="UP000029080">
    <property type="component" value="Unassembled WGS sequence"/>
</dbReference>
<evidence type="ECO:0000313" key="2">
    <source>
        <dbReference type="Proteomes" id="UP000029080"/>
    </source>
</evidence>
<gene>
    <name evidence="1" type="ORF">BITS_1714</name>
</gene>
<reference evidence="1 2" key="1">
    <citation type="submission" date="2014-03" db="EMBL/GenBank/DDBJ databases">
        <title>Genomics of Bifidobacteria.</title>
        <authorList>
            <person name="Ventura M."/>
            <person name="Milani C."/>
            <person name="Lugli G.A."/>
        </authorList>
    </citation>
    <scope>NUCLEOTIDE SEQUENCE [LARGE SCALE GENOMIC DNA]</scope>
    <source>
        <strain evidence="1 2">JCM 13495</strain>
    </source>
</reference>
<proteinExistence type="predicted"/>
<dbReference type="RefSeq" id="WP_052366664.1">
    <property type="nucleotide sequence ID" value="NZ_JGZU01000001.1"/>
</dbReference>
<dbReference type="STRING" id="356829.BITS_1714"/>
<dbReference type="AlphaFoldDB" id="A0A087EKV8"/>
<accession>A0A087EKV8</accession>
<dbReference type="EMBL" id="JGZU01000001">
    <property type="protein sequence ID" value="KFJ08409.1"/>
    <property type="molecule type" value="Genomic_DNA"/>
</dbReference>
<dbReference type="OrthoDB" id="3239800at2"/>
<comment type="caution">
    <text evidence="1">The sequence shown here is derived from an EMBL/GenBank/DDBJ whole genome shotgun (WGS) entry which is preliminary data.</text>
</comment>